<dbReference type="InterPro" id="IPR047122">
    <property type="entry name" value="Trans-enoyl_RdTase-like"/>
</dbReference>
<keyword evidence="4" id="KW-1185">Reference proteome</keyword>
<evidence type="ECO:0000256" key="2">
    <source>
        <dbReference type="ARBA" id="ARBA00023002"/>
    </source>
</evidence>
<evidence type="ECO:0000256" key="1">
    <source>
        <dbReference type="ARBA" id="ARBA00008072"/>
    </source>
</evidence>
<dbReference type="GO" id="GO:0016651">
    <property type="term" value="F:oxidoreductase activity, acting on NAD(P)H"/>
    <property type="evidence" value="ECO:0007669"/>
    <property type="project" value="InterPro"/>
</dbReference>
<dbReference type="EMBL" id="JAESVG020000001">
    <property type="protein sequence ID" value="KAG8631713.1"/>
    <property type="molecule type" value="Genomic_DNA"/>
</dbReference>
<reference evidence="3" key="1">
    <citation type="submission" date="2021-07" db="EMBL/GenBank/DDBJ databases">
        <title>Elsinoe batatas strain:CRI-CJ2 Genome sequencing and assembly.</title>
        <authorList>
            <person name="Huang L."/>
        </authorList>
    </citation>
    <scope>NUCLEOTIDE SEQUENCE</scope>
    <source>
        <strain evidence="3">CRI-CJ2</strain>
    </source>
</reference>
<evidence type="ECO:0000313" key="3">
    <source>
        <dbReference type="EMBL" id="KAG8631713.1"/>
    </source>
</evidence>
<proteinExistence type="inferred from homology"/>
<dbReference type="SUPFAM" id="SSF51735">
    <property type="entry name" value="NAD(P)-binding Rossmann-fold domains"/>
    <property type="match status" value="1"/>
</dbReference>
<comment type="caution">
    <text evidence="3">The sequence shown here is derived from an EMBL/GenBank/DDBJ whole genome shotgun (WGS) entry which is preliminary data.</text>
</comment>
<name>A0A8K0LBQ7_9PEZI</name>
<dbReference type="InterPro" id="IPR011032">
    <property type="entry name" value="GroES-like_sf"/>
</dbReference>
<keyword evidence="2" id="KW-0560">Oxidoreductase</keyword>
<dbReference type="Proteomes" id="UP000809789">
    <property type="component" value="Unassembled WGS sequence"/>
</dbReference>
<protein>
    <submittedName>
        <fullName evidence="3">Uncharacterized protein</fullName>
    </submittedName>
</protein>
<comment type="similarity">
    <text evidence="1">Belongs to the zinc-containing alcohol dehydrogenase family.</text>
</comment>
<dbReference type="InterPro" id="IPR036291">
    <property type="entry name" value="NAD(P)-bd_dom_sf"/>
</dbReference>
<dbReference type="PANTHER" id="PTHR45348:SF2">
    <property type="entry name" value="ZINC-TYPE ALCOHOL DEHYDROGENASE-LIKE PROTEIN C2E1P3.01"/>
    <property type="match status" value="1"/>
</dbReference>
<dbReference type="AlphaFoldDB" id="A0A8K0LBQ7"/>
<dbReference type="PANTHER" id="PTHR45348">
    <property type="entry name" value="HYPOTHETICAL OXIDOREDUCTASE (EUROFUNG)"/>
    <property type="match status" value="1"/>
</dbReference>
<dbReference type="Gene3D" id="3.40.50.720">
    <property type="entry name" value="NAD(P)-binding Rossmann-like Domain"/>
    <property type="match status" value="1"/>
</dbReference>
<dbReference type="Gene3D" id="3.90.180.10">
    <property type="entry name" value="Medium-chain alcohol dehydrogenases, catalytic domain"/>
    <property type="match status" value="1"/>
</dbReference>
<accession>A0A8K0LBQ7</accession>
<dbReference type="OrthoDB" id="3509362at2759"/>
<evidence type="ECO:0000313" key="4">
    <source>
        <dbReference type="Proteomes" id="UP000809789"/>
    </source>
</evidence>
<sequence>MVLTRKLLTSNCITTSRALYRRFSSFTPAVSHLAATQEASKAPFVIKAVPTPAPAEDEILIRNELIGLIPVDMKMAKYGTPPIASYQRSWATALAVYCREQINRYWQQSRSIPAVCVGESQIPYAAKVSGDADLHGPVGTIGNITTIVAMLSQYMGLQRPDFSRLSSKNGQKILVYGGTSSVGFLATQYLVQAGYDVVTTTSPKNWSLVSILGQPETTNITGVVLHAQDGGKLYTLLPPMGPETIPETVERVFQPYATALMEEKNADSRNWAVLGYYQQALERGKLAHLPTTKVPGGLAALNDACDILERGVSAAKVVVDPWE</sequence>
<organism evidence="3 4">
    <name type="scientific">Elsinoe batatas</name>
    <dbReference type="NCBI Taxonomy" id="2601811"/>
    <lineage>
        <taxon>Eukaryota</taxon>
        <taxon>Fungi</taxon>
        <taxon>Dikarya</taxon>
        <taxon>Ascomycota</taxon>
        <taxon>Pezizomycotina</taxon>
        <taxon>Dothideomycetes</taxon>
        <taxon>Dothideomycetidae</taxon>
        <taxon>Myriangiales</taxon>
        <taxon>Elsinoaceae</taxon>
        <taxon>Elsinoe</taxon>
    </lineage>
</organism>
<dbReference type="SUPFAM" id="SSF50129">
    <property type="entry name" value="GroES-like"/>
    <property type="match status" value="1"/>
</dbReference>
<gene>
    <name evidence="3" type="ORF">KVT40_000853</name>
</gene>